<dbReference type="InterPro" id="IPR007310">
    <property type="entry name" value="Aerobactin_biosyn_IucA/IucC_N"/>
</dbReference>
<dbReference type="InterPro" id="IPR037455">
    <property type="entry name" value="LucA/IucC-like"/>
</dbReference>
<gene>
    <name evidence="3" type="ORF">HZS55_09380</name>
</gene>
<dbReference type="GO" id="GO:0019290">
    <property type="term" value="P:siderophore biosynthetic process"/>
    <property type="evidence" value="ECO:0007669"/>
    <property type="project" value="InterPro"/>
</dbReference>
<organism evidence="3 4">
    <name type="scientific">Halosimplex rubrum</name>
    <dbReference type="NCBI Taxonomy" id="869889"/>
    <lineage>
        <taxon>Archaea</taxon>
        <taxon>Methanobacteriati</taxon>
        <taxon>Methanobacteriota</taxon>
        <taxon>Stenosarchaea group</taxon>
        <taxon>Halobacteria</taxon>
        <taxon>Halobacteriales</taxon>
        <taxon>Haloarculaceae</taxon>
        <taxon>Halosimplex</taxon>
    </lineage>
</organism>
<accession>A0A7D5SSV5</accession>
<feature type="domain" description="Aerobactin siderophore biosynthesis IucA/IucC N-terminal" evidence="1">
    <location>
        <begin position="100"/>
        <end position="346"/>
    </location>
</feature>
<dbReference type="AlphaFoldDB" id="A0A7D5SSV5"/>
<proteinExistence type="predicted"/>
<dbReference type="Gene3D" id="1.10.510.40">
    <property type="match status" value="1"/>
</dbReference>
<sequence length="549" mass="59420">MRAFRRPDPVGDAVRCDADATRRLARPEQVLRTLWSAGRLGGVTHDEVERVAAELADSAANLALSYTRRDRKEASVHERAAEADWSDDRAYLRAAADPLLRSERLVVEGHPLHPGTKLRRGFGPSEVVSYGSEYDAVPEVRFVAVADEYASGDAVAGGPSLSERLYDLVPGLREGVSEAVSTAGRDPDAVTVLPVHPWQYRHELPERYAHEIDRGVVVPVPNCALPAAATVSLRTLVPRTGDPTPPHLKVSLGIQTTSSVRTITPQTIHNGPRVTDALDGVFDDGSFRSLRGIPETASACFHDPDGPHTDGPGHVRAKHLSALVRRNPLELVDDGSLPLTAAALLARGPVEGRPLLDALAPDGGTDATAAFLRSYAETVVPDALRLLVAYGIGLEAHLQNCVVVFDDGDPTGALVRDYGGLRICRERLAASGHAVDPYPGSVTVADEMGPAYDKCTYALVQNHLAELVRVLVRHRNISESRCWAVLSAVVAEALADLRREGVPEAWVDDAADVLFAPTWEYKCLTRMRLTDRSHSYVFESVPNPLSRPE</sequence>
<dbReference type="PANTHER" id="PTHR34384:SF5">
    <property type="entry name" value="L-2,3-DIAMINOPROPANOATE--CITRATE LIGASE"/>
    <property type="match status" value="1"/>
</dbReference>
<dbReference type="PANTHER" id="PTHR34384">
    <property type="entry name" value="L-2,3-DIAMINOPROPANOATE--CITRATE LIGASE"/>
    <property type="match status" value="1"/>
</dbReference>
<dbReference type="KEGG" id="hrr:HZS55_09380"/>
<keyword evidence="4" id="KW-1185">Reference proteome</keyword>
<dbReference type="GO" id="GO:0016881">
    <property type="term" value="F:acid-amino acid ligase activity"/>
    <property type="evidence" value="ECO:0007669"/>
    <property type="project" value="UniProtKB-ARBA"/>
</dbReference>
<protein>
    <submittedName>
        <fullName evidence="3">IucA/IucC family protein</fullName>
    </submittedName>
</protein>
<dbReference type="EMBL" id="CP058910">
    <property type="protein sequence ID" value="QLH79967.1"/>
    <property type="molecule type" value="Genomic_DNA"/>
</dbReference>
<dbReference type="Proteomes" id="UP000509667">
    <property type="component" value="Chromosome"/>
</dbReference>
<reference evidence="3 4" key="1">
    <citation type="submission" date="2020-07" db="EMBL/GenBank/DDBJ databases">
        <title>Halosimplex pelagicum sp. nov. and Halosimplex rubrum sp. nov., isolated from salted brown alga Laminaria, and emended description of the genus Halosimplex.</title>
        <authorList>
            <person name="Cui H."/>
        </authorList>
    </citation>
    <scope>NUCLEOTIDE SEQUENCE [LARGE SCALE GENOMIC DNA]</scope>
    <source>
        <strain evidence="3 4">R27</strain>
    </source>
</reference>
<evidence type="ECO:0000313" key="4">
    <source>
        <dbReference type="Proteomes" id="UP000509667"/>
    </source>
</evidence>
<dbReference type="Pfam" id="PF06276">
    <property type="entry name" value="FhuF"/>
    <property type="match status" value="1"/>
</dbReference>
<evidence type="ECO:0000259" key="2">
    <source>
        <dbReference type="Pfam" id="PF06276"/>
    </source>
</evidence>
<dbReference type="InterPro" id="IPR022770">
    <property type="entry name" value="IucA/IucC-like_C"/>
</dbReference>
<dbReference type="OrthoDB" id="212279at2157"/>
<name>A0A7D5SSV5_9EURY</name>
<feature type="domain" description="Aerobactin siderophore biosynthesis IucA/IucC-like C-terminal" evidence="2">
    <location>
        <begin position="370"/>
        <end position="534"/>
    </location>
</feature>
<evidence type="ECO:0000313" key="3">
    <source>
        <dbReference type="EMBL" id="QLH79967.1"/>
    </source>
</evidence>
<evidence type="ECO:0000259" key="1">
    <source>
        <dbReference type="Pfam" id="PF04183"/>
    </source>
</evidence>
<dbReference type="Pfam" id="PF04183">
    <property type="entry name" value="IucA_IucC"/>
    <property type="match status" value="1"/>
</dbReference>